<dbReference type="InterPro" id="IPR001752">
    <property type="entry name" value="Kinesin_motor_dom"/>
</dbReference>
<dbReference type="GO" id="GO:0051231">
    <property type="term" value="P:spindle elongation"/>
    <property type="evidence" value="ECO:0007669"/>
    <property type="project" value="TreeGrafter"/>
</dbReference>
<keyword evidence="3" id="KW-0505">Motor protein</keyword>
<dbReference type="GO" id="GO:0008017">
    <property type="term" value="F:microtubule binding"/>
    <property type="evidence" value="ECO:0007669"/>
    <property type="project" value="InterPro"/>
</dbReference>
<comment type="subcellular location">
    <subcellularLocation>
        <location evidence="1">Cytoplasm</location>
        <location evidence="1">Cytoskeleton</location>
    </subcellularLocation>
</comment>
<dbReference type="Pfam" id="PF00225">
    <property type="entry name" value="Kinesin"/>
    <property type="match status" value="1"/>
</dbReference>
<dbReference type="GO" id="GO:0072686">
    <property type="term" value="C:mitotic spindle"/>
    <property type="evidence" value="ECO:0007669"/>
    <property type="project" value="TreeGrafter"/>
</dbReference>
<accession>A0A6L2MAL8</accession>
<dbReference type="InterPro" id="IPR047149">
    <property type="entry name" value="KIF11-like"/>
</dbReference>
<organism evidence="7">
    <name type="scientific">Tanacetum cinerariifolium</name>
    <name type="common">Dalmatian daisy</name>
    <name type="synonym">Chrysanthemum cinerariifolium</name>
    <dbReference type="NCBI Taxonomy" id="118510"/>
    <lineage>
        <taxon>Eukaryota</taxon>
        <taxon>Viridiplantae</taxon>
        <taxon>Streptophyta</taxon>
        <taxon>Embryophyta</taxon>
        <taxon>Tracheophyta</taxon>
        <taxon>Spermatophyta</taxon>
        <taxon>Magnoliopsida</taxon>
        <taxon>eudicotyledons</taxon>
        <taxon>Gunneridae</taxon>
        <taxon>Pentapetalae</taxon>
        <taxon>asterids</taxon>
        <taxon>campanulids</taxon>
        <taxon>Asterales</taxon>
        <taxon>Asteraceae</taxon>
        <taxon>Asteroideae</taxon>
        <taxon>Anthemideae</taxon>
        <taxon>Anthemidinae</taxon>
        <taxon>Tanacetum</taxon>
    </lineage>
</organism>
<gene>
    <name evidence="7" type="ORF">Tci_042916</name>
</gene>
<dbReference type="PROSITE" id="PS50067">
    <property type="entry name" value="KINESIN_MOTOR_2"/>
    <property type="match status" value="1"/>
</dbReference>
<dbReference type="GO" id="GO:0090307">
    <property type="term" value="P:mitotic spindle assembly"/>
    <property type="evidence" value="ECO:0007669"/>
    <property type="project" value="TreeGrafter"/>
</dbReference>
<dbReference type="GO" id="GO:0007018">
    <property type="term" value="P:microtubule-based movement"/>
    <property type="evidence" value="ECO:0007669"/>
    <property type="project" value="InterPro"/>
</dbReference>
<dbReference type="SUPFAM" id="SSF52540">
    <property type="entry name" value="P-loop containing nucleoside triphosphate hydrolases"/>
    <property type="match status" value="1"/>
</dbReference>
<evidence type="ECO:0000256" key="1">
    <source>
        <dbReference type="ARBA" id="ARBA00004245"/>
    </source>
</evidence>
<keyword evidence="2" id="KW-0963">Cytoplasm</keyword>
<dbReference type="GO" id="GO:0008574">
    <property type="term" value="F:plus-end-directed microtubule motor activity"/>
    <property type="evidence" value="ECO:0007669"/>
    <property type="project" value="TreeGrafter"/>
</dbReference>
<comment type="caution">
    <text evidence="5">Lacks conserved residue(s) required for the propagation of feature annotation.</text>
</comment>
<evidence type="ECO:0000256" key="2">
    <source>
        <dbReference type="ARBA" id="ARBA00022490"/>
    </source>
</evidence>
<evidence type="ECO:0000256" key="4">
    <source>
        <dbReference type="ARBA" id="ARBA00023212"/>
    </source>
</evidence>
<evidence type="ECO:0000259" key="6">
    <source>
        <dbReference type="PROSITE" id="PS50067"/>
    </source>
</evidence>
<reference evidence="7" key="1">
    <citation type="journal article" date="2019" name="Sci. Rep.">
        <title>Draft genome of Tanacetum cinerariifolium, the natural source of mosquito coil.</title>
        <authorList>
            <person name="Yamashiro T."/>
            <person name="Shiraishi A."/>
            <person name="Satake H."/>
            <person name="Nakayama K."/>
        </authorList>
    </citation>
    <scope>NUCLEOTIDE SEQUENCE</scope>
</reference>
<feature type="domain" description="Kinesin motor" evidence="6">
    <location>
        <begin position="213"/>
        <end position="260"/>
    </location>
</feature>
<sequence length="328" mass="37470">MYHYRDEEVDKYQATSFCLESLFKFLIPWSVQSLNLLDRHSDIGAVSLSPHLQFAEISEQKLVHSYLIFCNFKGIFVFFLVNHRICVVTDSNLSSSNSTSFLLQIASMVASSLKEKNAGTIVMKEELQPLGMKLVEWKSLIVSREISDLEGQLVALRNLLSNRATIIHTLAEGVDLIFTEDGVARLNAQMYSIMDDNSQELEWFPYLIYHVAREAGEINKSLLTLERVINTLVEHLGHVPYTDSKLKRLLRDSLGGKTKTYITLEYPFPNVHREKRAKVDESVRKWESVRNLTKTRESRRQNVTAAVHVTTVTCPACFVQPDRPSPFS</sequence>
<dbReference type="InterPro" id="IPR027417">
    <property type="entry name" value="P-loop_NTPase"/>
</dbReference>
<dbReference type="GO" id="GO:0005876">
    <property type="term" value="C:spindle microtubule"/>
    <property type="evidence" value="ECO:0007669"/>
    <property type="project" value="TreeGrafter"/>
</dbReference>
<evidence type="ECO:0000256" key="5">
    <source>
        <dbReference type="PROSITE-ProRule" id="PRU00283"/>
    </source>
</evidence>
<dbReference type="GO" id="GO:0005524">
    <property type="term" value="F:ATP binding"/>
    <property type="evidence" value="ECO:0007669"/>
    <property type="project" value="InterPro"/>
</dbReference>
<dbReference type="Gene3D" id="3.40.850.10">
    <property type="entry name" value="Kinesin motor domain"/>
    <property type="match status" value="1"/>
</dbReference>
<name>A0A6L2MAL8_TANCI</name>
<keyword evidence="4" id="KW-0206">Cytoskeleton</keyword>
<comment type="similarity">
    <text evidence="5">Belongs to the TRAFAC class myosin-kinesin ATPase superfamily. Kinesin family.</text>
</comment>
<evidence type="ECO:0000313" key="7">
    <source>
        <dbReference type="EMBL" id="GEU70938.1"/>
    </source>
</evidence>
<evidence type="ECO:0000256" key="3">
    <source>
        <dbReference type="ARBA" id="ARBA00023175"/>
    </source>
</evidence>
<dbReference type="PANTHER" id="PTHR47970">
    <property type="entry name" value="KINESIN-LIKE PROTEIN KIF11"/>
    <property type="match status" value="1"/>
</dbReference>
<protein>
    <submittedName>
        <fullName evidence="7">Kinesin-like protein KIN-5D</fullName>
    </submittedName>
</protein>
<dbReference type="InterPro" id="IPR036961">
    <property type="entry name" value="Kinesin_motor_dom_sf"/>
</dbReference>
<dbReference type="PANTHER" id="PTHR47970:SF12">
    <property type="entry name" value="KINESIN FAMILY MEMBER 11"/>
    <property type="match status" value="1"/>
</dbReference>
<dbReference type="EMBL" id="BKCJ010006210">
    <property type="protein sequence ID" value="GEU70938.1"/>
    <property type="molecule type" value="Genomic_DNA"/>
</dbReference>
<dbReference type="AlphaFoldDB" id="A0A6L2MAL8"/>
<dbReference type="SMART" id="SM00129">
    <property type="entry name" value="KISc"/>
    <property type="match status" value="1"/>
</dbReference>
<comment type="caution">
    <text evidence="7">The sequence shown here is derived from an EMBL/GenBank/DDBJ whole genome shotgun (WGS) entry which is preliminary data.</text>
</comment>
<proteinExistence type="inferred from homology"/>